<evidence type="ECO:0000256" key="5">
    <source>
        <dbReference type="ARBA" id="ARBA00022679"/>
    </source>
</evidence>
<keyword evidence="4" id="KW-0597">Phosphoprotein</keyword>
<dbReference type="Gene3D" id="1.10.287.130">
    <property type="match status" value="1"/>
</dbReference>
<evidence type="ECO:0000259" key="12">
    <source>
        <dbReference type="PROSITE" id="PS50109"/>
    </source>
</evidence>
<dbReference type="InterPro" id="IPR050351">
    <property type="entry name" value="BphY/WalK/GraS-like"/>
</dbReference>
<keyword evidence="11" id="KW-0812">Transmembrane</keyword>
<dbReference type="Proteomes" id="UP000245166">
    <property type="component" value="Unassembled WGS sequence"/>
</dbReference>
<comment type="caution">
    <text evidence="13">The sequence shown here is derived from an EMBL/GenBank/DDBJ whole genome shotgun (WGS) entry which is preliminary data.</text>
</comment>
<sequence length="325" mass="33782">MTRRGWWLAAVPLAVGVAAAIVLAIARPGVALRLTTPVATLALLAGLAVAVVVLLTTAWRSRSRRRAEEVAAATAAGEERGREQEHDSHRRFVARLDHELKNPVTAIRAALASIVPAGEDQRRAIGTVDAQSARIAGLVGDLRKVGELERAEIERAPVDLGQVAADAVEDVVQAAAANGVTRRVTLALPTAPWPLPHVTGDVDLLHLALTNVVGNAVKYSPAESVVEVRGSEQDGWVQIEVADTGLGVPAGELGSVFDELARSPRTRHLPGSGIGLSLVRVVVERHGGSVAIRSVEGEGTAVAIRLPATGPRRLGGRGAGGQGAT</sequence>
<reference evidence="13 14" key="1">
    <citation type="submission" date="2018-03" db="EMBL/GenBank/DDBJ databases">
        <title>Genome assembly of novel Miniimonas species PCH200.</title>
        <authorList>
            <person name="Thakur V."/>
            <person name="Kumar V."/>
            <person name="Singh D."/>
        </authorList>
    </citation>
    <scope>NUCLEOTIDE SEQUENCE [LARGE SCALE GENOMIC DNA]</scope>
    <source>
        <strain evidence="13 14">PCH200</strain>
    </source>
</reference>
<keyword evidence="7 13" id="KW-0418">Kinase</keyword>
<keyword evidence="11" id="KW-0472">Membrane</keyword>
<accession>A0A2U1ZVP5</accession>
<evidence type="ECO:0000256" key="8">
    <source>
        <dbReference type="ARBA" id="ARBA00022840"/>
    </source>
</evidence>
<dbReference type="PANTHER" id="PTHR42878">
    <property type="entry name" value="TWO-COMPONENT HISTIDINE KINASE"/>
    <property type="match status" value="1"/>
</dbReference>
<dbReference type="InterPro" id="IPR005467">
    <property type="entry name" value="His_kinase_dom"/>
</dbReference>
<name>A0A2U1ZVP5_9MICO</name>
<evidence type="ECO:0000256" key="1">
    <source>
        <dbReference type="ARBA" id="ARBA00000085"/>
    </source>
</evidence>
<evidence type="ECO:0000313" key="14">
    <source>
        <dbReference type="Proteomes" id="UP000245166"/>
    </source>
</evidence>
<comment type="catalytic activity">
    <reaction evidence="1">
        <text>ATP + protein L-histidine = ADP + protein N-phospho-L-histidine.</text>
        <dbReference type="EC" id="2.7.13.3"/>
    </reaction>
</comment>
<protein>
    <recommendedName>
        <fullName evidence="10">Sensor-like histidine kinase SenX3</fullName>
        <ecNumber evidence="3">2.7.13.3</ecNumber>
    </recommendedName>
</protein>
<dbReference type="InterPro" id="IPR003594">
    <property type="entry name" value="HATPase_dom"/>
</dbReference>
<dbReference type="PRINTS" id="PR00344">
    <property type="entry name" value="BCTRLSENSOR"/>
</dbReference>
<evidence type="ECO:0000256" key="2">
    <source>
        <dbReference type="ARBA" id="ARBA00004236"/>
    </source>
</evidence>
<dbReference type="InterPro" id="IPR036097">
    <property type="entry name" value="HisK_dim/P_sf"/>
</dbReference>
<dbReference type="CDD" id="cd00082">
    <property type="entry name" value="HisKA"/>
    <property type="match status" value="1"/>
</dbReference>
<dbReference type="SUPFAM" id="SSF47384">
    <property type="entry name" value="Homodimeric domain of signal transducing histidine kinase"/>
    <property type="match status" value="1"/>
</dbReference>
<dbReference type="PROSITE" id="PS50109">
    <property type="entry name" value="HIS_KIN"/>
    <property type="match status" value="1"/>
</dbReference>
<keyword evidence="5" id="KW-0808">Transferase</keyword>
<evidence type="ECO:0000256" key="4">
    <source>
        <dbReference type="ARBA" id="ARBA00022553"/>
    </source>
</evidence>
<organism evidence="13 14">
    <name type="scientific">Serinibacter arcticus</name>
    <dbReference type="NCBI Taxonomy" id="1655435"/>
    <lineage>
        <taxon>Bacteria</taxon>
        <taxon>Bacillati</taxon>
        <taxon>Actinomycetota</taxon>
        <taxon>Actinomycetes</taxon>
        <taxon>Micrococcales</taxon>
        <taxon>Beutenbergiaceae</taxon>
        <taxon>Serinibacter</taxon>
    </lineage>
</organism>
<evidence type="ECO:0000256" key="6">
    <source>
        <dbReference type="ARBA" id="ARBA00022741"/>
    </source>
</evidence>
<dbReference type="GO" id="GO:0005886">
    <property type="term" value="C:plasma membrane"/>
    <property type="evidence" value="ECO:0007669"/>
    <property type="project" value="UniProtKB-SubCell"/>
</dbReference>
<dbReference type="RefSeq" id="WP_109229448.1">
    <property type="nucleotide sequence ID" value="NZ_PYHR01000002.1"/>
</dbReference>
<dbReference type="GO" id="GO:0007234">
    <property type="term" value="P:osmosensory signaling via phosphorelay pathway"/>
    <property type="evidence" value="ECO:0007669"/>
    <property type="project" value="TreeGrafter"/>
</dbReference>
<feature type="domain" description="Histidine kinase" evidence="12">
    <location>
        <begin position="95"/>
        <end position="310"/>
    </location>
</feature>
<dbReference type="GO" id="GO:0000156">
    <property type="term" value="F:phosphorelay response regulator activity"/>
    <property type="evidence" value="ECO:0007669"/>
    <property type="project" value="TreeGrafter"/>
</dbReference>
<dbReference type="InterPro" id="IPR004358">
    <property type="entry name" value="Sig_transdc_His_kin-like_C"/>
</dbReference>
<feature type="transmembrane region" description="Helical" evidence="11">
    <location>
        <begin position="7"/>
        <end position="26"/>
    </location>
</feature>
<keyword evidence="14" id="KW-1185">Reference proteome</keyword>
<keyword evidence="11" id="KW-1133">Transmembrane helix</keyword>
<dbReference type="SUPFAM" id="SSF55874">
    <property type="entry name" value="ATPase domain of HSP90 chaperone/DNA topoisomerase II/histidine kinase"/>
    <property type="match status" value="1"/>
</dbReference>
<dbReference type="GO" id="GO:0005524">
    <property type="term" value="F:ATP binding"/>
    <property type="evidence" value="ECO:0007669"/>
    <property type="project" value="UniProtKB-KW"/>
</dbReference>
<keyword evidence="8" id="KW-0067">ATP-binding</keyword>
<evidence type="ECO:0000256" key="9">
    <source>
        <dbReference type="ARBA" id="ARBA00023012"/>
    </source>
</evidence>
<dbReference type="Pfam" id="PF02518">
    <property type="entry name" value="HATPase_c"/>
    <property type="match status" value="1"/>
</dbReference>
<dbReference type="PANTHER" id="PTHR42878:SF7">
    <property type="entry name" value="SENSOR HISTIDINE KINASE GLRK"/>
    <property type="match status" value="1"/>
</dbReference>
<keyword evidence="6" id="KW-0547">Nucleotide-binding</keyword>
<keyword evidence="9" id="KW-0902">Two-component regulatory system</keyword>
<dbReference type="EC" id="2.7.13.3" evidence="3"/>
<dbReference type="InterPro" id="IPR003661">
    <property type="entry name" value="HisK_dim/P_dom"/>
</dbReference>
<evidence type="ECO:0000256" key="10">
    <source>
        <dbReference type="ARBA" id="ARBA00039401"/>
    </source>
</evidence>
<dbReference type="SMART" id="SM00388">
    <property type="entry name" value="HisKA"/>
    <property type="match status" value="1"/>
</dbReference>
<dbReference type="InterPro" id="IPR036890">
    <property type="entry name" value="HATPase_C_sf"/>
</dbReference>
<evidence type="ECO:0000256" key="11">
    <source>
        <dbReference type="SAM" id="Phobius"/>
    </source>
</evidence>
<proteinExistence type="predicted"/>
<dbReference type="Gene3D" id="3.30.565.10">
    <property type="entry name" value="Histidine kinase-like ATPase, C-terminal domain"/>
    <property type="match status" value="1"/>
</dbReference>
<dbReference type="GO" id="GO:0000155">
    <property type="term" value="F:phosphorelay sensor kinase activity"/>
    <property type="evidence" value="ECO:0007669"/>
    <property type="project" value="InterPro"/>
</dbReference>
<evidence type="ECO:0000256" key="3">
    <source>
        <dbReference type="ARBA" id="ARBA00012438"/>
    </source>
</evidence>
<evidence type="ECO:0000256" key="7">
    <source>
        <dbReference type="ARBA" id="ARBA00022777"/>
    </source>
</evidence>
<comment type="subcellular location">
    <subcellularLocation>
        <location evidence="2">Cell membrane</location>
    </subcellularLocation>
</comment>
<dbReference type="SMART" id="SM00387">
    <property type="entry name" value="HATPase_c"/>
    <property type="match status" value="1"/>
</dbReference>
<evidence type="ECO:0000313" key="13">
    <source>
        <dbReference type="EMBL" id="PWD51067.1"/>
    </source>
</evidence>
<dbReference type="AlphaFoldDB" id="A0A2U1ZVP5"/>
<gene>
    <name evidence="13" type="ORF">C8046_10835</name>
</gene>
<dbReference type="EMBL" id="PYHR01000002">
    <property type="protein sequence ID" value="PWD51067.1"/>
    <property type="molecule type" value="Genomic_DNA"/>
</dbReference>
<feature type="transmembrane region" description="Helical" evidence="11">
    <location>
        <begin position="38"/>
        <end position="59"/>
    </location>
</feature>
<dbReference type="OrthoDB" id="9786919at2"/>
<dbReference type="Pfam" id="PF00512">
    <property type="entry name" value="HisKA"/>
    <property type="match status" value="1"/>
</dbReference>
<dbReference type="GO" id="GO:0030295">
    <property type="term" value="F:protein kinase activator activity"/>
    <property type="evidence" value="ECO:0007669"/>
    <property type="project" value="TreeGrafter"/>
</dbReference>